<dbReference type="EMBL" id="LT605205">
    <property type="protein sequence ID" value="SCD21695.1"/>
    <property type="molecule type" value="Genomic_DNA"/>
</dbReference>
<comment type="similarity">
    <text evidence="7">Belongs to the TonB-dependent receptor family.</text>
</comment>
<evidence type="ECO:0000259" key="9">
    <source>
        <dbReference type="SMART" id="SM00965"/>
    </source>
</evidence>
<evidence type="ECO:0000256" key="5">
    <source>
        <dbReference type="ARBA" id="ARBA00023136"/>
    </source>
</evidence>
<organism evidence="10 11">
    <name type="scientific">Proteiniphilum saccharofermentans</name>
    <dbReference type="NCBI Taxonomy" id="1642647"/>
    <lineage>
        <taxon>Bacteria</taxon>
        <taxon>Pseudomonadati</taxon>
        <taxon>Bacteroidota</taxon>
        <taxon>Bacteroidia</taxon>
        <taxon>Bacteroidales</taxon>
        <taxon>Dysgonomonadaceae</taxon>
        <taxon>Proteiniphilum</taxon>
    </lineage>
</organism>
<evidence type="ECO:0000256" key="2">
    <source>
        <dbReference type="ARBA" id="ARBA00022448"/>
    </source>
</evidence>
<proteinExistence type="inferred from homology"/>
<comment type="subcellular location">
    <subcellularLocation>
        <location evidence="1 7">Cell outer membrane</location>
        <topology evidence="1 7">Multi-pass membrane protein</topology>
    </subcellularLocation>
</comment>
<gene>
    <name evidence="10" type="ORF">PSM36_2901</name>
</gene>
<reference evidence="10 11" key="1">
    <citation type="submission" date="2016-08" db="EMBL/GenBank/DDBJ databases">
        <authorList>
            <person name="Seilhamer J.J."/>
        </authorList>
    </citation>
    <scope>NUCLEOTIDE SEQUENCE [LARGE SCALE GENOMIC DNA]</scope>
    <source>
        <strain evidence="10">M3/6</strain>
    </source>
</reference>
<dbReference type="SMART" id="SM00965">
    <property type="entry name" value="STN"/>
    <property type="match status" value="1"/>
</dbReference>
<dbReference type="InterPro" id="IPR036942">
    <property type="entry name" value="Beta-barrel_TonB_sf"/>
</dbReference>
<dbReference type="InterPro" id="IPR039426">
    <property type="entry name" value="TonB-dep_rcpt-like"/>
</dbReference>
<dbReference type="Pfam" id="PF07715">
    <property type="entry name" value="Plug"/>
    <property type="match status" value="1"/>
</dbReference>
<feature type="transmembrane region" description="Helical" evidence="8">
    <location>
        <begin position="49"/>
        <end position="70"/>
    </location>
</feature>
<dbReference type="Gene3D" id="2.170.130.10">
    <property type="entry name" value="TonB-dependent receptor, plug domain"/>
    <property type="match status" value="1"/>
</dbReference>
<evidence type="ECO:0000313" key="10">
    <source>
        <dbReference type="EMBL" id="SCD21695.1"/>
    </source>
</evidence>
<evidence type="ECO:0000313" key="11">
    <source>
        <dbReference type="Proteomes" id="UP000187464"/>
    </source>
</evidence>
<dbReference type="InterPro" id="IPR023996">
    <property type="entry name" value="TonB-dep_OMP_SusC/RagA"/>
</dbReference>
<dbReference type="NCBIfam" id="TIGR04057">
    <property type="entry name" value="SusC_RagA_signa"/>
    <property type="match status" value="1"/>
</dbReference>
<dbReference type="InterPro" id="IPR011662">
    <property type="entry name" value="Secretin/TonB_short_N"/>
</dbReference>
<dbReference type="Gene3D" id="2.40.170.20">
    <property type="entry name" value="TonB-dependent receptor, beta-barrel domain"/>
    <property type="match status" value="1"/>
</dbReference>
<protein>
    <submittedName>
        <fullName evidence="10">SusC/RagA family</fullName>
    </submittedName>
</protein>
<keyword evidence="2 7" id="KW-0813">Transport</keyword>
<dbReference type="SUPFAM" id="SSF49464">
    <property type="entry name" value="Carboxypeptidase regulatory domain-like"/>
    <property type="match status" value="1"/>
</dbReference>
<keyword evidence="5 7" id="KW-0472">Membrane</keyword>
<dbReference type="STRING" id="1642647.PSM36_2901"/>
<dbReference type="InterPro" id="IPR037066">
    <property type="entry name" value="Plug_dom_sf"/>
</dbReference>
<dbReference type="NCBIfam" id="TIGR04056">
    <property type="entry name" value="OMP_RagA_SusC"/>
    <property type="match status" value="1"/>
</dbReference>
<evidence type="ECO:0000256" key="4">
    <source>
        <dbReference type="ARBA" id="ARBA00022692"/>
    </source>
</evidence>
<dbReference type="FunFam" id="2.60.40.1120:FF:000003">
    <property type="entry name" value="Outer membrane protein Omp121"/>
    <property type="match status" value="1"/>
</dbReference>
<feature type="domain" description="Secretin/TonB short N-terminal" evidence="9">
    <location>
        <begin position="102"/>
        <end position="153"/>
    </location>
</feature>
<dbReference type="GO" id="GO:0009279">
    <property type="term" value="C:cell outer membrane"/>
    <property type="evidence" value="ECO:0007669"/>
    <property type="project" value="UniProtKB-SubCell"/>
</dbReference>
<dbReference type="Pfam" id="PF07660">
    <property type="entry name" value="STN"/>
    <property type="match status" value="1"/>
</dbReference>
<dbReference type="InterPro" id="IPR008969">
    <property type="entry name" value="CarboxyPept-like_regulatory"/>
</dbReference>
<dbReference type="Proteomes" id="UP000187464">
    <property type="component" value="Chromosome I"/>
</dbReference>
<evidence type="ECO:0000256" key="8">
    <source>
        <dbReference type="SAM" id="Phobius"/>
    </source>
</evidence>
<evidence type="ECO:0000256" key="6">
    <source>
        <dbReference type="ARBA" id="ARBA00023237"/>
    </source>
</evidence>
<keyword evidence="3 7" id="KW-1134">Transmembrane beta strand</keyword>
<dbReference type="AlphaFoldDB" id="A0A1R3TCH8"/>
<sequence length="1154" mass="129375">MGLSSDSLSFQFINPANNHKILSDPVRGYKLKTNKCMKNCRPGIPIPKFLLFIMRVTFLLFVIGVFQIYAIDSYAQKTQLTIHENEIELGELFSKIEKQTDFYFFYSNDQINKHLKVSISVVDKTIFEILDLVLNNTDITYQVNNKAIILNTDNRPFSQTQQQAKRQITGTVKDERGEAIIGANIIEKGMNNGVITDIDGQFIISVGNDAVLQVSYIGYLTQEITVGTQNSVSIVLIEDLKTLEEVVVVGYGTQKRVNLTGSVASVSSEVLTKRQVGQTSLALQGVAPGVTIMQRSGQPGLDAGDIKIRGIGTLNNSNPLILVDGLEMGINNIDVSTIESISVLKDAASSSIYGSKAANGVILITTKRASEGKFNISYSGYVAQQTPTNLPDKVNALDHILLLNESKINAGAGVVYTEEQIKNWREKGPNDRDNYPDTDWQKEILRGNGLQQNHSLTLTGGTDKLKVLASLGYLKQDGIIDKVNFERISIRLNTDFIFTKNFSSSLDLFLYNSNRNSVARYNSNSGNSSGIGYIFFLMNKLPAVQAMKYSNGNYAEGQNGENPVASIYEGGFTNEKSTPVTGNFSFKWEPYKDFWMQTAFSPSISYPLSRSFVRQVTTYNPDGSIFSQLPSKSNLTEESTYNRYLQSRTTANYHKSINHHTISALAGFQYESNYYSGFNAFRDDFPFPEYSVLQSGSVENMRNDGWAGENVLVSWFGRVNYDYKSKYLLEANIRYDGSSKFAKGKKWGAFPSFSAGWRLSEETFWDNFRENVSNVKVRGSWGTLGNQNIGNDYPFSSNIDMGTKYISGDKLIDGAALLTMNNPDITWETTTMTNIGLDLSFWSKLHITFDWFHKKTNDILMRLDIPRTMGLEPTFQNAGVVENKGYDLNIIYMDKIGDFDFDISFNISDVRNKITDLKGINGTGLVTNREGYAINSLYMRKSLGILTGEDFNSDGSYKWERQGRSLAPGDLRYANLNDDDIVNADDREVLGSTIPRYTYGLNFSGRYKGFDLNLLLQGVGKVDGYLSAIAMYPFWSGGTAFTIHKDRWTEENQNVHAAFPRLYFYDSANNYLDSDFYMKSAAYLRVKNIQLGYKVPTSISGRALMEHLRFYVSGENLFTFTNFWKGWDPEVSPASGGAYYPQVKTISVGVDIRF</sequence>
<evidence type="ECO:0000256" key="1">
    <source>
        <dbReference type="ARBA" id="ARBA00004571"/>
    </source>
</evidence>
<dbReference type="Pfam" id="PF13715">
    <property type="entry name" value="CarbopepD_reg_2"/>
    <property type="match status" value="1"/>
</dbReference>
<dbReference type="InterPro" id="IPR012910">
    <property type="entry name" value="Plug_dom"/>
</dbReference>
<keyword evidence="11" id="KW-1185">Reference proteome</keyword>
<dbReference type="FunFam" id="2.170.130.10:FF:000003">
    <property type="entry name" value="SusC/RagA family TonB-linked outer membrane protein"/>
    <property type="match status" value="1"/>
</dbReference>
<dbReference type="KEGG" id="psac:PSM36_2901"/>
<keyword evidence="6 7" id="KW-0998">Cell outer membrane</keyword>
<dbReference type="SUPFAM" id="SSF56935">
    <property type="entry name" value="Porins"/>
    <property type="match status" value="1"/>
</dbReference>
<accession>A0A1R3TCH8</accession>
<evidence type="ECO:0000256" key="7">
    <source>
        <dbReference type="PROSITE-ProRule" id="PRU01360"/>
    </source>
</evidence>
<keyword evidence="8" id="KW-1133">Transmembrane helix</keyword>
<dbReference type="PROSITE" id="PS52016">
    <property type="entry name" value="TONB_DEPENDENT_REC_3"/>
    <property type="match status" value="1"/>
</dbReference>
<name>A0A1R3TCH8_9BACT</name>
<evidence type="ECO:0000256" key="3">
    <source>
        <dbReference type="ARBA" id="ARBA00022452"/>
    </source>
</evidence>
<dbReference type="InterPro" id="IPR023997">
    <property type="entry name" value="TonB-dep_OMP_SusC/RagA_CS"/>
</dbReference>
<dbReference type="Gene3D" id="2.60.40.1120">
    <property type="entry name" value="Carboxypeptidase-like, regulatory domain"/>
    <property type="match status" value="1"/>
</dbReference>
<keyword evidence="4 7" id="KW-0812">Transmembrane</keyword>